<feature type="signal peptide" evidence="1">
    <location>
        <begin position="1"/>
        <end position="18"/>
    </location>
</feature>
<reference evidence="3" key="2">
    <citation type="submission" date="2019-08" db="EMBL/GenBank/DDBJ databases">
        <authorList>
            <consortium name="Photinus pyralis genome working group"/>
            <person name="Fallon T.R."/>
            <person name="Sander Lower S.E."/>
            <person name="Weng J.-K."/>
        </authorList>
    </citation>
    <scope>NUCLEOTIDE SEQUENCE</scope>
    <source>
        <strain evidence="3">1611_PpyrPB1</strain>
        <tissue evidence="3">Whole body</tissue>
    </source>
</reference>
<gene>
    <name evidence="3" type="ORF">PPYR_00635</name>
    <name evidence="2" type="ORF">PPYR_11894</name>
</gene>
<dbReference type="AlphaFoldDB" id="A0A5N4B251"/>
<evidence type="ECO:0000313" key="4">
    <source>
        <dbReference type="Proteomes" id="UP000327044"/>
    </source>
</evidence>
<dbReference type="PANTHER" id="PTHR33539">
    <property type="entry name" value="UPF0764 PROTEIN C16ORF89"/>
    <property type="match status" value="1"/>
</dbReference>
<dbReference type="EMBL" id="VVIM01000001">
    <property type="protein sequence ID" value="KAB0803665.1"/>
    <property type="molecule type" value="Genomic_DNA"/>
</dbReference>
<organism evidence="3 4">
    <name type="scientific">Photinus pyralis</name>
    <name type="common">Common eastern firefly</name>
    <name type="synonym">Lampyris pyralis</name>
    <dbReference type="NCBI Taxonomy" id="7054"/>
    <lineage>
        <taxon>Eukaryota</taxon>
        <taxon>Metazoa</taxon>
        <taxon>Ecdysozoa</taxon>
        <taxon>Arthropoda</taxon>
        <taxon>Hexapoda</taxon>
        <taxon>Insecta</taxon>
        <taxon>Pterygota</taxon>
        <taxon>Neoptera</taxon>
        <taxon>Endopterygota</taxon>
        <taxon>Coleoptera</taxon>
        <taxon>Polyphaga</taxon>
        <taxon>Elateriformia</taxon>
        <taxon>Elateroidea</taxon>
        <taxon>Lampyridae</taxon>
        <taxon>Lampyrinae</taxon>
        <taxon>Photinus</taxon>
    </lineage>
</organism>
<proteinExistence type="predicted"/>
<dbReference type="InParanoid" id="A0A5N4B251"/>
<dbReference type="Pfam" id="PF15882">
    <property type="entry name" value="DUF4735"/>
    <property type="match status" value="1"/>
</dbReference>
<evidence type="ECO:0000256" key="1">
    <source>
        <dbReference type="SAM" id="SignalP"/>
    </source>
</evidence>
<dbReference type="EMBL" id="VVIM01000008">
    <property type="protein sequence ID" value="KAB0795055.1"/>
    <property type="molecule type" value="Genomic_DNA"/>
</dbReference>
<accession>A0A5N4B251</accession>
<reference evidence="3 4" key="1">
    <citation type="journal article" date="2018" name="Elife">
        <title>Firefly genomes illuminate parallel origins of bioluminescence in beetles.</title>
        <authorList>
            <person name="Fallon T.R."/>
            <person name="Lower S.E."/>
            <person name="Chang C.H."/>
            <person name="Bessho-Uehara M."/>
            <person name="Martin G.J."/>
            <person name="Bewick A.J."/>
            <person name="Behringer M."/>
            <person name="Debat H.J."/>
            <person name="Wong I."/>
            <person name="Day J.C."/>
            <person name="Suvorov A."/>
            <person name="Silva C.J."/>
            <person name="Stanger-Hall K.F."/>
            <person name="Hall D.W."/>
            <person name="Schmitz R.J."/>
            <person name="Nelson D.R."/>
            <person name="Lewis S.M."/>
            <person name="Shigenobu S."/>
            <person name="Bybee S.M."/>
            <person name="Larracuente A.M."/>
            <person name="Oba Y."/>
            <person name="Weng J.K."/>
        </authorList>
    </citation>
    <scope>NUCLEOTIDE SEQUENCE [LARGE SCALE GENOMIC DNA]</scope>
    <source>
        <strain evidence="3">1611_PpyrPB1</strain>
        <tissue evidence="3">Whole body</tissue>
    </source>
</reference>
<protein>
    <submittedName>
        <fullName evidence="3">Uncharacterized protein</fullName>
    </submittedName>
</protein>
<evidence type="ECO:0000313" key="3">
    <source>
        <dbReference type="EMBL" id="KAB0803665.1"/>
    </source>
</evidence>
<sequence length="319" mass="35985">MDVSQVLIVLVFFSACQCSPIGDDLENRVVNALSSVLGFISENVDEMNLDGLFGVVLAKAHLLKLCAAEKKHLLLSNQTSEILSQIRWEHKNLSRSYTTFKKFLFDVKVWKKDVEFTRGIVGAVTPPFQIHTCDQYLGIISNAWFPEKFSDKCLTEIINGSRKKRSRCFLDRSCLEYVTASKCMLGYGITHKILLLQVAKALGCKWNTNPPIINYCSHILWEVRQNANCGFIGQLDDLFLEQVLLCGSEGFLEFFEVRWVEHVLSLQSRFGCFGILENEGVVVRKKREANAIKFGCTDHTTGLAAAALSLFLRILRCSV</sequence>
<dbReference type="InterPro" id="IPR031751">
    <property type="entry name" value="DUF4735"/>
</dbReference>
<feature type="chain" id="PRO_5036147772" evidence="1">
    <location>
        <begin position="19"/>
        <end position="319"/>
    </location>
</feature>
<evidence type="ECO:0000313" key="2">
    <source>
        <dbReference type="EMBL" id="KAB0795055.1"/>
    </source>
</evidence>
<dbReference type="Proteomes" id="UP000327044">
    <property type="component" value="Unassembled WGS sequence"/>
</dbReference>
<dbReference type="OrthoDB" id="5949187at2759"/>
<dbReference type="PANTHER" id="PTHR33539:SF1">
    <property type="entry name" value="UPF0764 PROTEIN C16ORF89"/>
    <property type="match status" value="1"/>
</dbReference>
<comment type="caution">
    <text evidence="3">The sequence shown here is derived from an EMBL/GenBank/DDBJ whole genome shotgun (WGS) entry which is preliminary data.</text>
</comment>
<dbReference type="GO" id="GO:0016020">
    <property type="term" value="C:membrane"/>
    <property type="evidence" value="ECO:0007669"/>
    <property type="project" value="TreeGrafter"/>
</dbReference>
<name>A0A5N4B251_PHOPY</name>
<dbReference type="GO" id="GO:0005829">
    <property type="term" value="C:cytosol"/>
    <property type="evidence" value="ECO:0007669"/>
    <property type="project" value="TreeGrafter"/>
</dbReference>
<keyword evidence="1" id="KW-0732">Signal</keyword>
<keyword evidence="4" id="KW-1185">Reference proteome</keyword>